<comment type="pathway">
    <text evidence="1 7">Cell wall biogenesis; peptidoglycan biosynthesis.</text>
</comment>
<sequence length="150" mass="17131">MFRKLILSMWLFIGFTATADATANAGLAYDGPSIVAVVDLSDQQLSIYNAGVLLHQWKVSTARRGYITPVGRYRPYRIHKMWRSRKYDNAPMPYSVFFHKGWAVHGTNAIRRLGRPASHGCVRLDPKNAKMLYGLVRQYGMEDVEIVIRK</sequence>
<proteinExistence type="inferred from homology"/>
<comment type="caution">
    <text evidence="10">The sequence shown here is derived from an EMBL/GenBank/DDBJ whole genome shotgun (WGS) entry which is preliminary data.</text>
</comment>
<dbReference type="SUPFAM" id="SSF141523">
    <property type="entry name" value="L,D-transpeptidase catalytic domain-like"/>
    <property type="match status" value="1"/>
</dbReference>
<gene>
    <name evidence="10" type="ORF">C8N35_10488</name>
</gene>
<feature type="chain" id="PRO_5015713126" evidence="8">
    <location>
        <begin position="20"/>
        <end position="150"/>
    </location>
</feature>
<dbReference type="Gene3D" id="2.40.440.10">
    <property type="entry name" value="L,D-transpeptidase catalytic domain-like"/>
    <property type="match status" value="1"/>
</dbReference>
<dbReference type="GO" id="GO:0018104">
    <property type="term" value="P:peptidoglycan-protein cross-linking"/>
    <property type="evidence" value="ECO:0007669"/>
    <property type="project" value="TreeGrafter"/>
</dbReference>
<dbReference type="UniPathway" id="UPA00219"/>
<evidence type="ECO:0000256" key="7">
    <source>
        <dbReference type="PROSITE-ProRule" id="PRU01373"/>
    </source>
</evidence>
<dbReference type="Pfam" id="PF03734">
    <property type="entry name" value="YkuD"/>
    <property type="match status" value="1"/>
</dbReference>
<organism evidence="10 11">
    <name type="scientific">Breoghania corrubedonensis</name>
    <dbReference type="NCBI Taxonomy" id="665038"/>
    <lineage>
        <taxon>Bacteria</taxon>
        <taxon>Pseudomonadati</taxon>
        <taxon>Pseudomonadota</taxon>
        <taxon>Alphaproteobacteria</taxon>
        <taxon>Hyphomicrobiales</taxon>
        <taxon>Stappiaceae</taxon>
        <taxon>Breoghania</taxon>
    </lineage>
</organism>
<feature type="active site" description="Proton donor/acceptor" evidence="7">
    <location>
        <position position="105"/>
    </location>
</feature>
<dbReference type="Proteomes" id="UP000244081">
    <property type="component" value="Unassembled WGS sequence"/>
</dbReference>
<evidence type="ECO:0000313" key="10">
    <source>
        <dbReference type="EMBL" id="PTW60465.1"/>
    </source>
</evidence>
<reference evidence="10 11" key="1">
    <citation type="submission" date="2018-04" db="EMBL/GenBank/DDBJ databases">
        <title>Genomic Encyclopedia of Archaeal and Bacterial Type Strains, Phase II (KMG-II): from individual species to whole genera.</title>
        <authorList>
            <person name="Goeker M."/>
        </authorList>
    </citation>
    <scope>NUCLEOTIDE SEQUENCE [LARGE SCALE GENOMIC DNA]</scope>
    <source>
        <strain evidence="10 11">DSM 23382</strain>
    </source>
</reference>
<comment type="similarity">
    <text evidence="2">Belongs to the YkuD family.</text>
</comment>
<keyword evidence="8" id="KW-0732">Signal</keyword>
<evidence type="ECO:0000256" key="5">
    <source>
        <dbReference type="ARBA" id="ARBA00022984"/>
    </source>
</evidence>
<evidence type="ECO:0000259" key="9">
    <source>
        <dbReference type="PROSITE" id="PS52029"/>
    </source>
</evidence>
<dbReference type="EMBL" id="QAYG01000004">
    <property type="protein sequence ID" value="PTW60465.1"/>
    <property type="molecule type" value="Genomic_DNA"/>
</dbReference>
<dbReference type="GO" id="GO:0008360">
    <property type="term" value="P:regulation of cell shape"/>
    <property type="evidence" value="ECO:0007669"/>
    <property type="project" value="UniProtKB-UniRule"/>
</dbReference>
<dbReference type="CDD" id="cd16913">
    <property type="entry name" value="YkuD_like"/>
    <property type="match status" value="1"/>
</dbReference>
<feature type="domain" description="L,D-TPase catalytic" evidence="9">
    <location>
        <begin position="34"/>
        <end position="149"/>
    </location>
</feature>
<keyword evidence="5 7" id="KW-0573">Peptidoglycan synthesis</keyword>
<evidence type="ECO:0000313" key="11">
    <source>
        <dbReference type="Proteomes" id="UP000244081"/>
    </source>
</evidence>
<dbReference type="PANTHER" id="PTHR30582">
    <property type="entry name" value="L,D-TRANSPEPTIDASE"/>
    <property type="match status" value="1"/>
</dbReference>
<keyword evidence="3" id="KW-0808">Transferase</keyword>
<accession>A0A2T5V9N6</accession>
<keyword evidence="4 7" id="KW-0133">Cell shape</keyword>
<feature type="active site" description="Nucleophile" evidence="7">
    <location>
        <position position="121"/>
    </location>
</feature>
<protein>
    <submittedName>
        <fullName evidence="10">L,D-transpeptidase-like protein</fullName>
    </submittedName>
</protein>
<evidence type="ECO:0000256" key="1">
    <source>
        <dbReference type="ARBA" id="ARBA00004752"/>
    </source>
</evidence>
<evidence type="ECO:0000256" key="3">
    <source>
        <dbReference type="ARBA" id="ARBA00022679"/>
    </source>
</evidence>
<evidence type="ECO:0000256" key="8">
    <source>
        <dbReference type="SAM" id="SignalP"/>
    </source>
</evidence>
<dbReference type="AlphaFoldDB" id="A0A2T5V9N6"/>
<dbReference type="InterPro" id="IPR005490">
    <property type="entry name" value="LD_TPept_cat_dom"/>
</dbReference>
<dbReference type="InterPro" id="IPR050979">
    <property type="entry name" value="LD-transpeptidase"/>
</dbReference>
<dbReference type="InterPro" id="IPR038063">
    <property type="entry name" value="Transpep_catalytic_dom"/>
</dbReference>
<dbReference type="GO" id="GO:0071555">
    <property type="term" value="P:cell wall organization"/>
    <property type="evidence" value="ECO:0007669"/>
    <property type="project" value="UniProtKB-UniRule"/>
</dbReference>
<dbReference type="PROSITE" id="PS52029">
    <property type="entry name" value="LD_TPASE"/>
    <property type="match status" value="1"/>
</dbReference>
<dbReference type="GO" id="GO:0016740">
    <property type="term" value="F:transferase activity"/>
    <property type="evidence" value="ECO:0007669"/>
    <property type="project" value="UniProtKB-KW"/>
</dbReference>
<dbReference type="GO" id="GO:0005576">
    <property type="term" value="C:extracellular region"/>
    <property type="evidence" value="ECO:0007669"/>
    <property type="project" value="TreeGrafter"/>
</dbReference>
<evidence type="ECO:0000256" key="6">
    <source>
        <dbReference type="ARBA" id="ARBA00023316"/>
    </source>
</evidence>
<name>A0A2T5V9N6_9HYPH</name>
<keyword evidence="6 7" id="KW-0961">Cell wall biogenesis/degradation</keyword>
<feature type="signal peptide" evidence="8">
    <location>
        <begin position="1"/>
        <end position="19"/>
    </location>
</feature>
<dbReference type="PANTHER" id="PTHR30582:SF2">
    <property type="entry name" value="L,D-TRANSPEPTIDASE YCIB-RELATED"/>
    <property type="match status" value="1"/>
</dbReference>
<dbReference type="RefSeq" id="WP_210203509.1">
    <property type="nucleotide sequence ID" value="NZ_QAYG01000004.1"/>
</dbReference>
<dbReference type="GO" id="GO:0071972">
    <property type="term" value="F:peptidoglycan L,D-transpeptidase activity"/>
    <property type="evidence" value="ECO:0007669"/>
    <property type="project" value="TreeGrafter"/>
</dbReference>
<keyword evidence="11" id="KW-1185">Reference proteome</keyword>
<evidence type="ECO:0000256" key="2">
    <source>
        <dbReference type="ARBA" id="ARBA00005992"/>
    </source>
</evidence>
<evidence type="ECO:0000256" key="4">
    <source>
        <dbReference type="ARBA" id="ARBA00022960"/>
    </source>
</evidence>